<dbReference type="Gene3D" id="1.20.1260.10">
    <property type="match status" value="1"/>
</dbReference>
<dbReference type="SUPFAM" id="SSF47240">
    <property type="entry name" value="Ferritin-like"/>
    <property type="match status" value="1"/>
</dbReference>
<dbReference type="InterPro" id="IPR009078">
    <property type="entry name" value="Ferritin-like_SF"/>
</dbReference>
<dbReference type="InterPro" id="IPR019243">
    <property type="entry name" value="DUF2202"/>
</dbReference>
<comment type="caution">
    <text evidence="2">The sequence shown here is derived from an EMBL/GenBank/DDBJ whole genome shotgun (WGS) entry which is preliminary data.</text>
</comment>
<dbReference type="RefSeq" id="WP_319612786.1">
    <property type="nucleotide sequence ID" value="NZ_JAWXYB010000018.1"/>
</dbReference>
<accession>A0AAW9DMG8</accession>
<evidence type="ECO:0000313" key="2">
    <source>
        <dbReference type="EMBL" id="MDX5929794.1"/>
    </source>
</evidence>
<keyword evidence="3" id="KW-1185">Reference proteome</keyword>
<reference evidence="2 3" key="1">
    <citation type="submission" date="2023-11" db="EMBL/GenBank/DDBJ databases">
        <title>MicrobeMod: A computational toolkit for identifying prokaryotic methylation and restriction-modification with nanopore sequencing.</title>
        <authorList>
            <person name="Crits-Christoph A."/>
            <person name="Kang S.C."/>
            <person name="Lee H."/>
            <person name="Ostrov N."/>
        </authorList>
    </citation>
    <scope>NUCLEOTIDE SEQUENCE [LARGE SCALE GENOMIC DNA]</scope>
    <source>
        <strain evidence="2 3">DSMZ 700</strain>
    </source>
</reference>
<proteinExistence type="predicted"/>
<dbReference type="CDD" id="cd01048">
    <property type="entry name" value="Ferritin_like_AB2"/>
    <property type="match status" value="1"/>
</dbReference>
<dbReference type="InterPro" id="IPR012347">
    <property type="entry name" value="Ferritin-like"/>
</dbReference>
<evidence type="ECO:0000259" key="1">
    <source>
        <dbReference type="Pfam" id="PF09968"/>
    </source>
</evidence>
<organism evidence="2 3">
    <name type="scientific">Acidiphilium acidophilum</name>
    <name type="common">Thiobacillus acidophilus</name>
    <dbReference type="NCBI Taxonomy" id="76588"/>
    <lineage>
        <taxon>Bacteria</taxon>
        <taxon>Pseudomonadati</taxon>
        <taxon>Pseudomonadota</taxon>
        <taxon>Alphaproteobacteria</taxon>
        <taxon>Acetobacterales</taxon>
        <taxon>Acidocellaceae</taxon>
        <taxon>Acidiphilium</taxon>
    </lineage>
</organism>
<dbReference type="EMBL" id="JAWXYB010000018">
    <property type="protein sequence ID" value="MDX5929794.1"/>
    <property type="molecule type" value="Genomic_DNA"/>
</dbReference>
<evidence type="ECO:0000313" key="3">
    <source>
        <dbReference type="Proteomes" id="UP001279553"/>
    </source>
</evidence>
<dbReference type="AlphaFoldDB" id="A0AAW9DMG8"/>
<dbReference type="Pfam" id="PF09968">
    <property type="entry name" value="DUF2202"/>
    <property type="match status" value="1"/>
</dbReference>
<gene>
    <name evidence="2" type="ORF">SIL87_03340</name>
</gene>
<protein>
    <submittedName>
        <fullName evidence="2">DUF2202 domain-containing protein</fullName>
    </submittedName>
</protein>
<feature type="domain" description="DUF2202" evidence="1">
    <location>
        <begin position="43"/>
        <end position="176"/>
    </location>
</feature>
<name>A0AAW9DMG8_ACIAO</name>
<sequence length="179" mass="20142">MNYQPNERITPQRAHRLAHVETTRAALASAIDVVALTAHERADLLLMREEEKIARDVYLQLHDSWGLRPFGNISGSEQAHMDMILLLLERHGLSDPAEGLPIGRFNDPVLQNMHDDLLSRGLQSQAEAVRVGLLIEELDIFDLQVAASRTEKPEILAVYADLERGSRNHLRAFYRGCTG</sequence>
<dbReference type="Proteomes" id="UP001279553">
    <property type="component" value="Unassembled WGS sequence"/>
</dbReference>